<keyword evidence="4" id="KW-0804">Transcription</keyword>
<evidence type="ECO:0000259" key="8">
    <source>
        <dbReference type="PROSITE" id="PS50931"/>
    </source>
</evidence>
<evidence type="ECO:0000256" key="2">
    <source>
        <dbReference type="ARBA" id="ARBA00023015"/>
    </source>
</evidence>
<name>A0A4D7YLR8_AGRTU</name>
<dbReference type="Pfam" id="PF00126">
    <property type="entry name" value="HTH_1"/>
    <property type="match status" value="1"/>
</dbReference>
<gene>
    <name evidence="9" type="ORF">CFBP7129_28815</name>
</gene>
<dbReference type="GO" id="GO:0003700">
    <property type="term" value="F:DNA-binding transcription factor activity"/>
    <property type="evidence" value="ECO:0007669"/>
    <property type="project" value="InterPro"/>
</dbReference>
<keyword evidence="3" id="KW-0238">DNA-binding</keyword>
<geneLocation type="plasmid" evidence="10">
    <name>patcfbp7129b</name>
</geneLocation>
<dbReference type="InterPro" id="IPR036390">
    <property type="entry name" value="WH_DNA-bd_sf"/>
</dbReference>
<dbReference type="InterPro" id="IPR000847">
    <property type="entry name" value="LysR_HTH_N"/>
</dbReference>
<dbReference type="SUPFAM" id="SSF46785">
    <property type="entry name" value="Winged helix' DNA-binding domain"/>
    <property type="match status" value="1"/>
</dbReference>
<dbReference type="GO" id="GO:0003677">
    <property type="term" value="F:DNA binding"/>
    <property type="evidence" value="ECO:0007669"/>
    <property type="project" value="UniProtKB-KW"/>
</dbReference>
<evidence type="ECO:0000256" key="1">
    <source>
        <dbReference type="ARBA" id="ARBA00009437"/>
    </source>
</evidence>
<dbReference type="PROSITE" id="PS50931">
    <property type="entry name" value="HTH_LYSR"/>
    <property type="match status" value="1"/>
</dbReference>
<dbReference type="PRINTS" id="PR00039">
    <property type="entry name" value="HTHLYSR"/>
</dbReference>
<dbReference type="Pfam" id="PF03466">
    <property type="entry name" value="LysR_substrate"/>
    <property type="match status" value="1"/>
</dbReference>
<dbReference type="InterPro" id="IPR036388">
    <property type="entry name" value="WH-like_DNA-bd_sf"/>
</dbReference>
<evidence type="ECO:0000313" key="10">
    <source>
        <dbReference type="Proteomes" id="UP000298649"/>
    </source>
</evidence>
<keyword evidence="2" id="KW-0805">Transcription regulation</keyword>
<feature type="domain" description="HTH lysR-type" evidence="8">
    <location>
        <begin position="3"/>
        <end position="60"/>
    </location>
</feature>
<keyword evidence="9" id="KW-0614">Plasmid</keyword>
<dbReference type="AlphaFoldDB" id="A0A4D7YLR8"/>
<dbReference type="InterPro" id="IPR050950">
    <property type="entry name" value="HTH-type_LysR_regulators"/>
</dbReference>
<accession>A0A4D7YLR8</accession>
<dbReference type="Proteomes" id="UP000298649">
    <property type="component" value="Plasmid pAtCFBP7129b"/>
</dbReference>
<organism evidence="9 10">
    <name type="scientific">Agrobacterium tumefaciens</name>
    <dbReference type="NCBI Taxonomy" id="358"/>
    <lineage>
        <taxon>Bacteria</taxon>
        <taxon>Pseudomonadati</taxon>
        <taxon>Pseudomonadota</taxon>
        <taxon>Alphaproteobacteria</taxon>
        <taxon>Hyphomicrobiales</taxon>
        <taxon>Rhizobiaceae</taxon>
        <taxon>Rhizobium/Agrobacterium group</taxon>
        <taxon>Agrobacterium</taxon>
        <taxon>Agrobacterium tumefaciens complex</taxon>
    </lineage>
</organism>
<dbReference type="Gene3D" id="1.10.10.10">
    <property type="entry name" value="Winged helix-like DNA-binding domain superfamily/Winged helix DNA-binding domain"/>
    <property type="match status" value="1"/>
</dbReference>
<proteinExistence type="inferred from homology"/>
<dbReference type="SUPFAM" id="SSF53850">
    <property type="entry name" value="Periplasmic binding protein-like II"/>
    <property type="match status" value="1"/>
</dbReference>
<dbReference type="RefSeq" id="WP_080850642.1">
    <property type="nucleotide sequence ID" value="NZ_CP039925.1"/>
</dbReference>
<evidence type="ECO:0000256" key="6">
    <source>
        <dbReference type="ARBA" id="ARBA00067332"/>
    </source>
</evidence>
<reference evidence="9 10" key="1">
    <citation type="submission" date="2019-04" db="EMBL/GenBank/DDBJ databases">
        <title>Complete genome sequence of Agrobacterium tumefaciens CFBP7129.</title>
        <authorList>
            <person name="Haryono M."/>
            <person name="Lin Y.-C."/>
            <person name="Lai E.-M."/>
            <person name="Kuo C.-H."/>
        </authorList>
    </citation>
    <scope>NUCLEOTIDE SEQUENCE [LARGE SCALE GENOMIC DNA]</scope>
    <source>
        <strain evidence="9 10">CFBP7129</strain>
        <plasmid evidence="10">patcfbp7129b</plasmid>
    </source>
</reference>
<evidence type="ECO:0000256" key="3">
    <source>
        <dbReference type="ARBA" id="ARBA00023125"/>
    </source>
</evidence>
<evidence type="ECO:0000313" key="9">
    <source>
        <dbReference type="EMBL" id="QCL98181.1"/>
    </source>
</evidence>
<comment type="function">
    <text evidence="5">Transcriptional regulator of the ttuABCDE tartrate utilization operon.</text>
</comment>
<dbReference type="GO" id="GO:0005829">
    <property type="term" value="C:cytosol"/>
    <property type="evidence" value="ECO:0007669"/>
    <property type="project" value="TreeGrafter"/>
</dbReference>
<dbReference type="Gene3D" id="3.40.190.10">
    <property type="entry name" value="Periplasmic binding protein-like II"/>
    <property type="match status" value="2"/>
</dbReference>
<protein>
    <recommendedName>
        <fullName evidence="6">HTH-type transcriptional regulator TtuA</fullName>
    </recommendedName>
    <alternativeName>
        <fullName evidence="7">Tartrate utilization transcriptional regulator</fullName>
    </alternativeName>
</protein>
<dbReference type="FunFam" id="1.10.10.10:FF:000001">
    <property type="entry name" value="LysR family transcriptional regulator"/>
    <property type="match status" value="1"/>
</dbReference>
<dbReference type="PANTHER" id="PTHR30419">
    <property type="entry name" value="HTH-TYPE TRANSCRIPTIONAL REGULATOR YBHD"/>
    <property type="match status" value="1"/>
</dbReference>
<dbReference type="EMBL" id="CP039925">
    <property type="protein sequence ID" value="QCL98181.1"/>
    <property type="molecule type" value="Genomic_DNA"/>
</dbReference>
<dbReference type="InterPro" id="IPR005119">
    <property type="entry name" value="LysR_subst-bd"/>
</dbReference>
<evidence type="ECO:0000256" key="7">
    <source>
        <dbReference type="ARBA" id="ARBA00083243"/>
    </source>
</evidence>
<sequence>MYFTFRQVQYFVLTAELGTISGAATAARISQSAITESIRQLEEQVGSALFSRHARGIALTYEGHRFLRHAKLIISTVKDAEDAFTAKNDNVAGNLRLGVTNLVAGYFLSDILARFRRVFPEVSVEVVEDHRRYIEHLLISGELQLALMVISNIEEQFALSVDPLMRSRFRVWVSPKNDLADKSRVKSSDLRDQKLILLANEDLLESISGWLQGEELIDQVFLRTTSVEAVRSLVGTNTGVAIMPDLAFRPYTLEGDRLEARPVEGLSVTLDVGLVWRQGSPDTDQAEIFKTVARDYHSKR</sequence>
<evidence type="ECO:0000256" key="4">
    <source>
        <dbReference type="ARBA" id="ARBA00023163"/>
    </source>
</evidence>
<comment type="similarity">
    <text evidence="1">Belongs to the LysR transcriptional regulatory family.</text>
</comment>
<evidence type="ECO:0000256" key="5">
    <source>
        <dbReference type="ARBA" id="ARBA00054626"/>
    </source>
</evidence>